<comment type="caution">
    <text evidence="2">The sequence shown here is derived from an EMBL/GenBank/DDBJ whole genome shotgun (WGS) entry which is preliminary data.</text>
</comment>
<name>A0A7X8TT78_9VIBR</name>
<evidence type="ECO:0000256" key="1">
    <source>
        <dbReference type="SAM" id="SignalP"/>
    </source>
</evidence>
<keyword evidence="1" id="KW-0732">Signal</keyword>
<evidence type="ECO:0000313" key="2">
    <source>
        <dbReference type="EMBL" id="NLS14399.1"/>
    </source>
</evidence>
<evidence type="ECO:0000313" key="3">
    <source>
        <dbReference type="Proteomes" id="UP000535589"/>
    </source>
</evidence>
<organism evidence="2 3">
    <name type="scientific">Vibrio agarilyticus</name>
    <dbReference type="NCBI Taxonomy" id="2726741"/>
    <lineage>
        <taxon>Bacteria</taxon>
        <taxon>Pseudomonadati</taxon>
        <taxon>Pseudomonadota</taxon>
        <taxon>Gammaproteobacteria</taxon>
        <taxon>Vibrionales</taxon>
        <taxon>Vibrionaceae</taxon>
        <taxon>Vibrio</taxon>
    </lineage>
</organism>
<dbReference type="RefSeq" id="WP_168837494.1">
    <property type="nucleotide sequence ID" value="NZ_JABAIK010000020.1"/>
</dbReference>
<sequence>MMIKLLLIIISLGTSFIVNAHSSICTADYIGEHTEIRIFDINARPTVADLMDYKLVVTAQDGIIPYLNLQSLPEIENLTLRTGEAAASDEVKFIYVSPDNHYHVLEVGGRANMVADHEGNYHGHFFFQTQRPLLMYQNADVEMNVRIHTNCEH</sequence>
<gene>
    <name evidence="2" type="ORF">HGP28_16080</name>
</gene>
<dbReference type="AlphaFoldDB" id="A0A7X8TT78"/>
<protein>
    <submittedName>
        <fullName evidence="2">Uncharacterized protein</fullName>
    </submittedName>
</protein>
<keyword evidence="3" id="KW-1185">Reference proteome</keyword>
<dbReference type="EMBL" id="JABAIK010000020">
    <property type="protein sequence ID" value="NLS14399.1"/>
    <property type="molecule type" value="Genomic_DNA"/>
</dbReference>
<accession>A0A7X8TT78</accession>
<proteinExistence type="predicted"/>
<reference evidence="2 3" key="1">
    <citation type="submission" date="2020-04" db="EMBL/GenBank/DDBJ databases">
        <title>Vibrio sp. SM6, a novel species isolated from seawater.</title>
        <authorList>
            <person name="Wang X."/>
        </authorList>
    </citation>
    <scope>NUCLEOTIDE SEQUENCE [LARGE SCALE GENOMIC DNA]</scope>
    <source>
        <strain evidence="2 3">SM6</strain>
    </source>
</reference>
<feature type="chain" id="PRO_5031356144" evidence="1">
    <location>
        <begin position="21"/>
        <end position="153"/>
    </location>
</feature>
<feature type="signal peptide" evidence="1">
    <location>
        <begin position="1"/>
        <end position="20"/>
    </location>
</feature>
<dbReference type="Proteomes" id="UP000535589">
    <property type="component" value="Unassembled WGS sequence"/>
</dbReference>